<organism evidence="1 2">
    <name type="scientific">Candidatus Odyssella acanthamoebae</name>
    <dbReference type="NCBI Taxonomy" id="91604"/>
    <lineage>
        <taxon>Bacteria</taxon>
        <taxon>Pseudomonadati</taxon>
        <taxon>Pseudomonadota</taxon>
        <taxon>Alphaproteobacteria</taxon>
        <taxon>Holosporales</taxon>
        <taxon>Candidatus Paracaedibacteraceae</taxon>
        <taxon>Candidatus Odyssella</taxon>
    </lineage>
</organism>
<evidence type="ECO:0000313" key="2">
    <source>
        <dbReference type="Proteomes" id="UP000028926"/>
    </source>
</evidence>
<dbReference type="EMBL" id="CP008941">
    <property type="protein sequence ID" value="AIK95850.1"/>
    <property type="molecule type" value="Genomic_DNA"/>
</dbReference>
<protein>
    <submittedName>
        <fullName evidence="1">Uncharacterized protein</fullName>
    </submittedName>
</protein>
<sequence length="186" mass="21472">MFKIIGLIGLISLQGQAYSFDCNYNILTAHTETYSGKITQSINSSVDSIKEDLNFLIDNSEKDNITQEYKEENFESLMQRSLDLSPSNNFLESFIKNCEIIYESDKNDTKVRQSVHMLVYEVTESLKEYFDDMELRQSFLNKKKLQQSSPNKNFQAADPIDNQGNIITENPRIKKVEAYYAPAKVH</sequence>
<dbReference type="HOGENOM" id="CLU_1451968_0_0_5"/>
<name>A0A077AYQ6_9PROT</name>
<accession>A0A077AYQ6</accession>
<keyword evidence="2" id="KW-1185">Reference proteome</keyword>
<dbReference type="KEGG" id="paca:ID47_02505"/>
<dbReference type="AlphaFoldDB" id="A0A077AYQ6"/>
<dbReference type="RefSeq" id="WP_038463433.1">
    <property type="nucleotide sequence ID" value="NZ_CP008941.1"/>
</dbReference>
<dbReference type="Proteomes" id="UP000028926">
    <property type="component" value="Chromosome"/>
</dbReference>
<proteinExistence type="predicted"/>
<gene>
    <name evidence="1" type="ORF">ID47_02505</name>
</gene>
<reference evidence="1 2" key="1">
    <citation type="submission" date="2014-07" db="EMBL/GenBank/DDBJ databases">
        <title>Comparative genomic insights into amoeba endosymbionts belonging to the families of Holosporaceae and Candidatus Midichloriaceae within Rickettsiales.</title>
        <authorList>
            <person name="Wang Z."/>
            <person name="Wu M."/>
        </authorList>
    </citation>
    <scope>NUCLEOTIDE SEQUENCE [LARGE SCALE GENOMIC DNA]</scope>
    <source>
        <strain evidence="1">PRA3</strain>
    </source>
</reference>
<evidence type="ECO:0000313" key="1">
    <source>
        <dbReference type="EMBL" id="AIK95850.1"/>
    </source>
</evidence>